<evidence type="ECO:0000259" key="3">
    <source>
        <dbReference type="PROSITE" id="PS50240"/>
    </source>
</evidence>
<dbReference type="InterPro" id="IPR009003">
    <property type="entry name" value="Peptidase_S1_PA"/>
</dbReference>
<dbReference type="GO" id="GO:0004252">
    <property type="term" value="F:serine-type endopeptidase activity"/>
    <property type="evidence" value="ECO:0007669"/>
    <property type="project" value="InterPro"/>
</dbReference>
<comment type="caution">
    <text evidence="4">The sequence shown here is derived from an EMBL/GenBank/DDBJ whole genome shotgun (WGS) entry which is preliminary data.</text>
</comment>
<dbReference type="InterPro" id="IPR043504">
    <property type="entry name" value="Peptidase_S1_PA_chymotrypsin"/>
</dbReference>
<reference evidence="4" key="1">
    <citation type="journal article" date="2023" name="Mol. Biol. Evol.">
        <title>Third-Generation Sequencing Reveals the Adaptive Role of the Epigenome in Three Deep-Sea Polychaetes.</title>
        <authorList>
            <person name="Perez M."/>
            <person name="Aroh O."/>
            <person name="Sun Y."/>
            <person name="Lan Y."/>
            <person name="Juniper S.K."/>
            <person name="Young C.R."/>
            <person name="Angers B."/>
            <person name="Qian P.Y."/>
        </authorList>
    </citation>
    <scope>NUCLEOTIDE SEQUENCE</scope>
    <source>
        <strain evidence="4">R07B-5</strain>
    </source>
</reference>
<keyword evidence="1" id="KW-1015">Disulfide bond</keyword>
<dbReference type="EMBL" id="JAODUO010000589">
    <property type="protein sequence ID" value="KAK2177600.1"/>
    <property type="molecule type" value="Genomic_DNA"/>
</dbReference>
<protein>
    <recommendedName>
        <fullName evidence="3">Peptidase S1 domain-containing protein</fullName>
    </recommendedName>
</protein>
<dbReference type="PANTHER" id="PTHR24252:SF7">
    <property type="entry name" value="HYALIN"/>
    <property type="match status" value="1"/>
</dbReference>
<proteinExistence type="predicted"/>
<dbReference type="PROSITE" id="PS00134">
    <property type="entry name" value="TRYPSIN_HIS"/>
    <property type="match status" value="1"/>
</dbReference>
<dbReference type="PROSITE" id="PS50240">
    <property type="entry name" value="TRYPSIN_DOM"/>
    <property type="match status" value="1"/>
</dbReference>
<evidence type="ECO:0000256" key="2">
    <source>
        <dbReference type="SAM" id="SignalP"/>
    </source>
</evidence>
<dbReference type="Proteomes" id="UP001209878">
    <property type="component" value="Unassembled WGS sequence"/>
</dbReference>
<evidence type="ECO:0000256" key="1">
    <source>
        <dbReference type="ARBA" id="ARBA00023157"/>
    </source>
</evidence>
<sequence length="768" mass="84908">MAPRAGRVRASALLALGLALALHRPVDGNASCRRLLVSGSTQQAVVTGHYELQPTAHHGRPVYRHECQSLYLYFVLATHHQFWLVGPRPGGGNGGGYALSRDAARLPHETGAGTWRAWSREKKTWVKDAGLTVTCVTTCATLLVPAGPRVPEAVVGTYRLHHETVNGRPVYRHTDRVLFLFHHKNARLWMIGPTLGGSTAAMWVWGDVASPEVGSAPWTIPIPTGGTDTVRVDLTCRERVATTTADECGLPRVTKVAGPTLLAGTESVRGKWPWMSRRDVGQGCRCQADDTVDRMLLQSQRDVGQGCPCQADDTVDRMLLQSQRDVGQGCQCQADDTVDRMLLQSQRDVGQGCRCQADDTVDRMLLQSQRDVGQGCRCQADDTVDRMLLQSQRDVGQGCRCQADDTVDRMLLQSRRDVGQGCRCQADDTVDRMLLQSQRDVGQGRRCQADDTVDRMLLQSQRDVGQGCRCQADDTVDRMLLQSQRDVGQGCRCQADDTVDRMLLQSRRDVGQGCRCQADDTVDRMLLQSQRDVSLKRPDGEHRCGGVLIASRWVLTAAHCLQMTKPISDIVTVGIFDLNEHAREKARDFRIKRYVRPDDFEHVKSPFRLISDIGLIELESDVPFDDFTQPACLPSATNNSLPLADQDTSSPYTDCTAIGWGRKTYNGDVGGPMQELKVPRMTSIDDCVKTHYDAFASWAPRTPSTCLFMENHGKICKGDSGSPMICEKDGRWTVVAVSSWSLVACYGTHIPSVYTNVAEFLPWITSVT</sequence>
<feature type="chain" id="PRO_5042017639" description="Peptidase S1 domain-containing protein" evidence="2">
    <location>
        <begin position="29"/>
        <end position="768"/>
    </location>
</feature>
<dbReference type="PANTHER" id="PTHR24252">
    <property type="entry name" value="ACROSIN-RELATED"/>
    <property type="match status" value="1"/>
</dbReference>
<dbReference type="InterPro" id="IPR018114">
    <property type="entry name" value="TRYPSIN_HIS"/>
</dbReference>
<evidence type="ECO:0000313" key="4">
    <source>
        <dbReference type="EMBL" id="KAK2177600.1"/>
    </source>
</evidence>
<evidence type="ECO:0000313" key="5">
    <source>
        <dbReference type="Proteomes" id="UP001209878"/>
    </source>
</evidence>
<dbReference type="SMART" id="SM00020">
    <property type="entry name" value="Tryp_SPc"/>
    <property type="match status" value="1"/>
</dbReference>
<feature type="signal peptide" evidence="2">
    <location>
        <begin position="1"/>
        <end position="28"/>
    </location>
</feature>
<dbReference type="GO" id="GO:0006508">
    <property type="term" value="P:proteolysis"/>
    <property type="evidence" value="ECO:0007669"/>
    <property type="project" value="InterPro"/>
</dbReference>
<dbReference type="InterPro" id="IPR001314">
    <property type="entry name" value="Peptidase_S1A"/>
</dbReference>
<dbReference type="FunFam" id="2.40.10.10:FF:000068">
    <property type="entry name" value="transmembrane protease serine 2"/>
    <property type="match status" value="1"/>
</dbReference>
<dbReference type="Pfam" id="PF00089">
    <property type="entry name" value="Trypsin"/>
    <property type="match status" value="1"/>
</dbReference>
<dbReference type="SUPFAM" id="SSF50494">
    <property type="entry name" value="Trypsin-like serine proteases"/>
    <property type="match status" value="1"/>
</dbReference>
<accession>A0AAD9KVC9</accession>
<keyword evidence="5" id="KW-1185">Reference proteome</keyword>
<dbReference type="InterPro" id="IPR001254">
    <property type="entry name" value="Trypsin_dom"/>
</dbReference>
<dbReference type="AlphaFoldDB" id="A0AAD9KVC9"/>
<feature type="domain" description="Peptidase S1" evidence="3">
    <location>
        <begin position="533"/>
        <end position="768"/>
    </location>
</feature>
<organism evidence="4 5">
    <name type="scientific">Ridgeia piscesae</name>
    <name type="common">Tubeworm</name>
    <dbReference type="NCBI Taxonomy" id="27915"/>
    <lineage>
        <taxon>Eukaryota</taxon>
        <taxon>Metazoa</taxon>
        <taxon>Spiralia</taxon>
        <taxon>Lophotrochozoa</taxon>
        <taxon>Annelida</taxon>
        <taxon>Polychaeta</taxon>
        <taxon>Sedentaria</taxon>
        <taxon>Canalipalpata</taxon>
        <taxon>Sabellida</taxon>
        <taxon>Siboglinidae</taxon>
        <taxon>Ridgeia</taxon>
    </lineage>
</organism>
<dbReference type="PRINTS" id="PR00722">
    <property type="entry name" value="CHYMOTRYPSIN"/>
</dbReference>
<dbReference type="CDD" id="cd00190">
    <property type="entry name" value="Tryp_SPc"/>
    <property type="match status" value="1"/>
</dbReference>
<gene>
    <name evidence="4" type="ORF">NP493_590g03031</name>
</gene>
<name>A0AAD9KVC9_RIDPI</name>
<dbReference type="Gene3D" id="2.40.10.10">
    <property type="entry name" value="Trypsin-like serine proteases"/>
    <property type="match status" value="1"/>
</dbReference>
<keyword evidence="2" id="KW-0732">Signal</keyword>